<evidence type="ECO:0000313" key="1">
    <source>
        <dbReference type="EMBL" id="OFJ54119.1"/>
    </source>
</evidence>
<proteinExistence type="predicted"/>
<reference evidence="1 2" key="1">
    <citation type="submission" date="2016-09" db="EMBL/GenBank/DDBJ databases">
        <title>genome sequence of Mycobacterium sp. 739 SCH.</title>
        <authorList>
            <person name="Greninger A.L."/>
            <person name="Qin X."/>
            <person name="Jerome K."/>
            <person name="Vora S."/>
            <person name="Quinn K."/>
        </authorList>
    </citation>
    <scope>NUCLEOTIDE SEQUENCE [LARGE SCALE GENOMIC DNA]</scope>
    <source>
        <strain evidence="1 2">SCH</strain>
    </source>
</reference>
<dbReference type="AlphaFoldDB" id="A0A1E8Q831"/>
<protein>
    <submittedName>
        <fullName evidence="1">Uncharacterized protein</fullName>
    </submittedName>
</protein>
<accession>A0A1E8Q831</accession>
<keyword evidence="2" id="KW-1185">Reference proteome</keyword>
<comment type="caution">
    <text evidence="1">The sequence shown here is derived from an EMBL/GenBank/DDBJ whole genome shotgun (WGS) entry which is preliminary data.</text>
</comment>
<gene>
    <name evidence="1" type="ORF">BEL07_08695</name>
</gene>
<evidence type="ECO:0000313" key="2">
    <source>
        <dbReference type="Proteomes" id="UP000178953"/>
    </source>
</evidence>
<dbReference type="Proteomes" id="UP000178953">
    <property type="component" value="Unassembled WGS sequence"/>
</dbReference>
<organism evidence="1 2">
    <name type="scientific">Mycolicibacterium grossiae</name>
    <dbReference type="NCBI Taxonomy" id="1552759"/>
    <lineage>
        <taxon>Bacteria</taxon>
        <taxon>Bacillati</taxon>
        <taxon>Actinomycetota</taxon>
        <taxon>Actinomycetes</taxon>
        <taxon>Mycobacteriales</taxon>
        <taxon>Mycobacteriaceae</taxon>
        <taxon>Mycolicibacterium</taxon>
    </lineage>
</organism>
<name>A0A1E8Q831_9MYCO</name>
<dbReference type="EMBL" id="MCHX01000016">
    <property type="protein sequence ID" value="OFJ54119.1"/>
    <property type="molecule type" value="Genomic_DNA"/>
</dbReference>
<sequence>MAFADYSFVEDGPDCISYEVRCGRCGEVHRETTFTAELPLLLDQELYSYTPYSLQDHHPHWTRMVAASQRMYGHAEGGMTAALTAARTKLRDLPKRLPQIPLRELEAGPRPAPAG</sequence>